<name>A0A915JJU9_ROMCU</name>
<evidence type="ECO:0000313" key="2">
    <source>
        <dbReference type="WBParaSite" id="nRc.2.0.1.t26383-RA"/>
    </source>
</evidence>
<proteinExistence type="predicted"/>
<accession>A0A915JJU9</accession>
<protein>
    <submittedName>
        <fullName evidence="2">Uncharacterized protein</fullName>
    </submittedName>
</protein>
<reference evidence="2" key="1">
    <citation type="submission" date="2022-11" db="UniProtKB">
        <authorList>
            <consortium name="WormBaseParasite"/>
        </authorList>
    </citation>
    <scope>IDENTIFICATION</scope>
</reference>
<dbReference type="WBParaSite" id="nRc.2.0.1.t26383-RA">
    <property type="protein sequence ID" value="nRc.2.0.1.t26383-RA"/>
    <property type="gene ID" value="nRc.2.0.1.g26383"/>
</dbReference>
<keyword evidence="1" id="KW-1185">Reference proteome</keyword>
<dbReference type="Proteomes" id="UP000887565">
    <property type="component" value="Unplaced"/>
</dbReference>
<organism evidence="1 2">
    <name type="scientific">Romanomermis culicivorax</name>
    <name type="common">Nematode worm</name>
    <dbReference type="NCBI Taxonomy" id="13658"/>
    <lineage>
        <taxon>Eukaryota</taxon>
        <taxon>Metazoa</taxon>
        <taxon>Ecdysozoa</taxon>
        <taxon>Nematoda</taxon>
        <taxon>Enoplea</taxon>
        <taxon>Dorylaimia</taxon>
        <taxon>Mermithida</taxon>
        <taxon>Mermithoidea</taxon>
        <taxon>Mermithidae</taxon>
        <taxon>Romanomermis</taxon>
    </lineage>
</organism>
<evidence type="ECO:0000313" key="1">
    <source>
        <dbReference type="Proteomes" id="UP000887565"/>
    </source>
</evidence>
<dbReference type="AlphaFoldDB" id="A0A915JJU9"/>
<sequence>MNPFSSHDLVPTQFYVKYHARSSLENNVKQMIRAANLECWYVSLFARPWNLLPPPIFLSPGNLGVALATQPMPNFHGYTLIGFNTESIMAIDMKNFQFAMPMPADSMVSSYPRSVQLAFPNRMMFVFETFTATPKDWTTLFCLVEGEHTIVISFDGANNWAGIYTLLGTQF</sequence>